<protein>
    <submittedName>
        <fullName evidence="1">Uncharacterized protein</fullName>
    </submittedName>
</protein>
<dbReference type="Proteomes" id="UP000646827">
    <property type="component" value="Unassembled WGS sequence"/>
</dbReference>
<name>A0A8H7S6I9_9FUNG</name>
<accession>A0A8H7S6I9</accession>
<gene>
    <name evidence="1" type="ORF">INT45_010570</name>
</gene>
<organism evidence="1 2">
    <name type="scientific">Circinella minor</name>
    <dbReference type="NCBI Taxonomy" id="1195481"/>
    <lineage>
        <taxon>Eukaryota</taxon>
        <taxon>Fungi</taxon>
        <taxon>Fungi incertae sedis</taxon>
        <taxon>Mucoromycota</taxon>
        <taxon>Mucoromycotina</taxon>
        <taxon>Mucoromycetes</taxon>
        <taxon>Mucorales</taxon>
        <taxon>Lichtheimiaceae</taxon>
        <taxon>Circinella</taxon>
    </lineage>
</organism>
<reference evidence="1 2" key="1">
    <citation type="submission" date="2020-12" db="EMBL/GenBank/DDBJ databases">
        <title>Metabolic potential, ecology and presence of endohyphal bacteria is reflected in genomic diversity of Mucoromycotina.</title>
        <authorList>
            <person name="Muszewska A."/>
            <person name="Okrasinska A."/>
            <person name="Steczkiewicz K."/>
            <person name="Drgas O."/>
            <person name="Orlowska M."/>
            <person name="Perlinska-Lenart U."/>
            <person name="Aleksandrzak-Piekarczyk T."/>
            <person name="Szatraj K."/>
            <person name="Zielenkiewicz U."/>
            <person name="Pilsyk S."/>
            <person name="Malc E."/>
            <person name="Mieczkowski P."/>
            <person name="Kruszewska J.S."/>
            <person name="Biernat P."/>
            <person name="Pawlowska J."/>
        </authorList>
    </citation>
    <scope>NUCLEOTIDE SEQUENCE [LARGE SCALE GENOMIC DNA]</scope>
    <source>
        <strain evidence="1 2">CBS 142.35</strain>
    </source>
</reference>
<dbReference type="AlphaFoldDB" id="A0A8H7S6I9"/>
<evidence type="ECO:0000313" key="2">
    <source>
        <dbReference type="Proteomes" id="UP000646827"/>
    </source>
</evidence>
<dbReference type="EMBL" id="JAEPRB010000042">
    <property type="protein sequence ID" value="KAG2224504.1"/>
    <property type="molecule type" value="Genomic_DNA"/>
</dbReference>
<evidence type="ECO:0000313" key="1">
    <source>
        <dbReference type="EMBL" id="KAG2224504.1"/>
    </source>
</evidence>
<comment type="caution">
    <text evidence="1">The sequence shown here is derived from an EMBL/GenBank/DDBJ whole genome shotgun (WGS) entry which is preliminary data.</text>
</comment>
<proteinExistence type="predicted"/>
<sequence>MMGQPGMMGQGGMMGQPGMMDLTTMAMMQQQQQQQQMMGMNPMYPQTPGAGMMPGVGGFMNPMMMQEQQQQQQPFMSGGEMMPGSYDYFGAAANQYDPYGAYAQQMPGYGAGMYTPGMGPMSIYDPDLYGRRFLPERNYFSSVKDL</sequence>
<keyword evidence="2" id="KW-1185">Reference proteome</keyword>
<dbReference type="OrthoDB" id="2290883at2759"/>